<dbReference type="GO" id="GO:0022857">
    <property type="term" value="F:transmembrane transporter activity"/>
    <property type="evidence" value="ECO:0007669"/>
    <property type="project" value="InterPro"/>
</dbReference>
<dbReference type="GO" id="GO:0016020">
    <property type="term" value="C:membrane"/>
    <property type="evidence" value="ECO:0007669"/>
    <property type="project" value="UniProtKB-SubCell"/>
</dbReference>
<evidence type="ECO:0000256" key="3">
    <source>
        <dbReference type="ARBA" id="ARBA00022692"/>
    </source>
</evidence>
<keyword evidence="7" id="KW-0325">Glycoprotein</keyword>
<dbReference type="Pfam" id="PF13460">
    <property type="entry name" value="NAD_binding_10"/>
    <property type="match status" value="1"/>
</dbReference>
<feature type="transmembrane region" description="Helical" evidence="8">
    <location>
        <begin position="758"/>
        <end position="782"/>
    </location>
</feature>
<comment type="caution">
    <text evidence="11">The sequence shown here is derived from an EMBL/GenBank/DDBJ whole genome shotgun (WGS) entry which is preliminary data.</text>
</comment>
<feature type="transmembrane region" description="Helical" evidence="8">
    <location>
        <begin position="853"/>
        <end position="873"/>
    </location>
</feature>
<dbReference type="Pfam" id="PF07690">
    <property type="entry name" value="MFS_1"/>
    <property type="match status" value="1"/>
</dbReference>
<evidence type="ECO:0000259" key="10">
    <source>
        <dbReference type="Pfam" id="PF13460"/>
    </source>
</evidence>
<organism evidence="11 12">
    <name type="scientific">Fusarium albosuccineum</name>
    <dbReference type="NCBI Taxonomy" id="1237068"/>
    <lineage>
        <taxon>Eukaryota</taxon>
        <taxon>Fungi</taxon>
        <taxon>Dikarya</taxon>
        <taxon>Ascomycota</taxon>
        <taxon>Pezizomycotina</taxon>
        <taxon>Sordariomycetes</taxon>
        <taxon>Hypocreomycetidae</taxon>
        <taxon>Hypocreales</taxon>
        <taxon>Nectriaceae</taxon>
        <taxon>Fusarium</taxon>
        <taxon>Fusarium decemcellulare species complex</taxon>
    </lineage>
</organism>
<keyword evidence="5" id="KW-0560">Oxidoreductase</keyword>
<dbReference type="Gene3D" id="3.20.20.100">
    <property type="entry name" value="NADP-dependent oxidoreductase domain"/>
    <property type="match status" value="2"/>
</dbReference>
<feature type="transmembrane region" description="Helical" evidence="8">
    <location>
        <begin position="538"/>
        <end position="558"/>
    </location>
</feature>
<evidence type="ECO:0000256" key="1">
    <source>
        <dbReference type="ARBA" id="ARBA00004141"/>
    </source>
</evidence>
<dbReference type="Gene3D" id="3.40.50.720">
    <property type="entry name" value="NAD(P)-binding Rossmann-like Domain"/>
    <property type="match status" value="1"/>
</dbReference>
<dbReference type="SUPFAM" id="SSF51430">
    <property type="entry name" value="NAD(P)-linked oxidoreductase"/>
    <property type="match status" value="1"/>
</dbReference>
<evidence type="ECO:0000256" key="4">
    <source>
        <dbReference type="ARBA" id="ARBA00022989"/>
    </source>
</evidence>
<keyword evidence="12" id="KW-1185">Reference proteome</keyword>
<keyword evidence="2" id="KW-0813">Transport</keyword>
<evidence type="ECO:0000313" key="11">
    <source>
        <dbReference type="EMBL" id="KAF4469387.1"/>
    </source>
</evidence>
<dbReference type="FunFam" id="1.20.1250.20:FF:000013">
    <property type="entry name" value="MFS general substrate transporter"/>
    <property type="match status" value="1"/>
</dbReference>
<dbReference type="Pfam" id="PF00248">
    <property type="entry name" value="Aldo_ket_red"/>
    <property type="match status" value="2"/>
</dbReference>
<accession>A0A8H4LH85</accession>
<sequence>MSLGRHVLLNSGHKIPQLGYGTWQSAPGEVALGVFEALKVGYRHLDLAKVYGNQPEVAQGLKRAFREIPGLRREDIFITSKLWNSQHDPKVVEAALDDCLNELELEYLDLDAIINATSVVPAVNQIERHPLLRQDRLIEYCKDKNIHVTAYSAFGNNMLNVPLLFSHPDIISLAKKLSKERGEDITPTQVLLSWAQSGGHSVIPKSVTPARIADNFKEIDLSADDLAVVKEVGKEQRRYNIPYIASPSGVAFHKEALEQGHTVTAYGRSESKLPAEILQHPNHTFIKGELNDEEALGKASRCGASVLVSFLGPSGGPHNGSPVTNCYKCLVPLLIQNKISRALVLCTPAWRATGDEPSEFWDTTVSQVRAHNANYVEEMLGVGGYVSSLPVEDFKWTIFRVPFLSEGEVLPVHEGIVQDANNRQHLTRQSMADWVLREATHGAWIGQAPMLTGRSQVLKMNVSKPDAADVERASIAASHHGVYDPDAANRRIRRTFDRRVLPIVCCLYVLSYLDRGNIGNAKTAGAKDDLGLSSSQWAWVLNSFYIAYILFEWTTMFWKIFPAHIYVATLCLGWGAAAMSSGAARNMTELIVTRVFLGIFEATFGAGAPYFLSCIYKRGELGLRMSILLGMSPLANTFASSLAYGITHIHGSLEPWRLLFVIEGAPTILFAPVVYFFLIDSPSTAKFLTEEDRAFAIERLQVRDNTSKGDVSWKQILAGIIDYKNYVHAIMHFCCNFSFAALSNFLPTIVNSMGYDSITAQGLTAPAYFAAFLLCMAAAFVSDKYGNRGYIVAGCAAMGTVGYGLLAGVQDMDKTGPRYLGVWFAACGIFPALAMNITWLLNNQGGDSKKGAGLAISLIIGQCSSLISSVVFPSEDAPFFTTGCAIGCGMSGAIVLLSLGMHFALERENKRKDELYGPVDRAVEVNVSEEGDYHRNFRSETVDVIL</sequence>
<dbReference type="InterPro" id="IPR020471">
    <property type="entry name" value="AKR"/>
</dbReference>
<dbReference type="PANTHER" id="PTHR43791:SF75">
    <property type="entry name" value="TRANSPORTER, PUTATIVE (AFU_ORTHOLOGUE AFUA_2G00110)-RELATED"/>
    <property type="match status" value="1"/>
</dbReference>
<name>A0A8H4LH85_9HYPO</name>
<feature type="domain" description="NADP-dependent oxidoreductase" evidence="9">
    <location>
        <begin position="119"/>
        <end position="232"/>
    </location>
</feature>
<dbReference type="InterPro" id="IPR011701">
    <property type="entry name" value="MFS"/>
</dbReference>
<feature type="transmembrane region" description="Helical" evidence="8">
    <location>
        <begin position="595"/>
        <end position="615"/>
    </location>
</feature>
<dbReference type="PRINTS" id="PR00069">
    <property type="entry name" value="ALDKETRDTASE"/>
</dbReference>
<dbReference type="InterPro" id="IPR023210">
    <property type="entry name" value="NADP_OxRdtase_dom"/>
</dbReference>
<feature type="transmembrane region" description="Helical" evidence="8">
    <location>
        <begin position="658"/>
        <end position="678"/>
    </location>
</feature>
<protein>
    <submittedName>
        <fullName evidence="11">High-affinity nicotinic acid transporter</fullName>
    </submittedName>
</protein>
<evidence type="ECO:0000256" key="6">
    <source>
        <dbReference type="ARBA" id="ARBA00023136"/>
    </source>
</evidence>
<dbReference type="InterPro" id="IPR036259">
    <property type="entry name" value="MFS_trans_sf"/>
</dbReference>
<dbReference type="Proteomes" id="UP000554235">
    <property type="component" value="Unassembled WGS sequence"/>
</dbReference>
<keyword evidence="4 8" id="KW-1133">Transmembrane helix</keyword>
<proteinExistence type="predicted"/>
<feature type="transmembrane region" description="Helical" evidence="8">
    <location>
        <begin position="821"/>
        <end position="841"/>
    </location>
</feature>
<evidence type="ECO:0000313" key="12">
    <source>
        <dbReference type="Proteomes" id="UP000554235"/>
    </source>
</evidence>
<evidence type="ECO:0000256" key="2">
    <source>
        <dbReference type="ARBA" id="ARBA00022448"/>
    </source>
</evidence>
<dbReference type="AlphaFoldDB" id="A0A8H4LH85"/>
<reference evidence="11 12" key="1">
    <citation type="submission" date="2020-01" db="EMBL/GenBank/DDBJ databases">
        <title>Identification and distribution of gene clusters putatively required for synthesis of sphingolipid metabolism inhibitors in phylogenetically diverse species of the filamentous fungus Fusarium.</title>
        <authorList>
            <person name="Kim H.-S."/>
            <person name="Busman M."/>
            <person name="Brown D.W."/>
            <person name="Divon H."/>
            <person name="Uhlig S."/>
            <person name="Proctor R.H."/>
        </authorList>
    </citation>
    <scope>NUCLEOTIDE SEQUENCE [LARGE SCALE GENOMIC DNA]</scope>
    <source>
        <strain evidence="11 12">NRRL 20459</strain>
    </source>
</reference>
<dbReference type="SUPFAM" id="SSF51735">
    <property type="entry name" value="NAD(P)-binding Rossmann-fold domains"/>
    <property type="match status" value="1"/>
</dbReference>
<dbReference type="SUPFAM" id="SSF103473">
    <property type="entry name" value="MFS general substrate transporter"/>
    <property type="match status" value="1"/>
</dbReference>
<dbReference type="FunFam" id="1.20.1250.20:FF:000018">
    <property type="entry name" value="MFS transporter permease"/>
    <property type="match status" value="1"/>
</dbReference>
<dbReference type="GO" id="GO:0016491">
    <property type="term" value="F:oxidoreductase activity"/>
    <property type="evidence" value="ECO:0007669"/>
    <property type="project" value="UniProtKB-KW"/>
</dbReference>
<keyword evidence="3 8" id="KW-0812">Transmembrane</keyword>
<dbReference type="PANTHER" id="PTHR43791">
    <property type="entry name" value="PERMEASE-RELATED"/>
    <property type="match status" value="1"/>
</dbReference>
<dbReference type="OrthoDB" id="2985014at2759"/>
<gene>
    <name evidence="11" type="ORF">FALBO_3712</name>
</gene>
<comment type="subcellular location">
    <subcellularLocation>
        <location evidence="1">Membrane</location>
        <topology evidence="1">Multi-pass membrane protein</topology>
    </subcellularLocation>
</comment>
<feature type="transmembrane region" description="Helical" evidence="8">
    <location>
        <begin position="565"/>
        <end position="583"/>
    </location>
</feature>
<dbReference type="EMBL" id="JAADYS010000484">
    <property type="protein sequence ID" value="KAF4469387.1"/>
    <property type="molecule type" value="Genomic_DNA"/>
</dbReference>
<evidence type="ECO:0000259" key="9">
    <source>
        <dbReference type="Pfam" id="PF00248"/>
    </source>
</evidence>
<evidence type="ECO:0000256" key="5">
    <source>
        <dbReference type="ARBA" id="ARBA00023002"/>
    </source>
</evidence>
<keyword evidence="6 8" id="KW-0472">Membrane</keyword>
<dbReference type="InterPro" id="IPR016040">
    <property type="entry name" value="NAD(P)-bd_dom"/>
</dbReference>
<feature type="transmembrane region" description="Helical" evidence="8">
    <location>
        <begin position="726"/>
        <end position="746"/>
    </location>
</feature>
<evidence type="ECO:0000256" key="7">
    <source>
        <dbReference type="ARBA" id="ARBA00023180"/>
    </source>
</evidence>
<dbReference type="Gene3D" id="1.20.1250.20">
    <property type="entry name" value="MFS general substrate transporter like domains"/>
    <property type="match status" value="2"/>
</dbReference>
<feature type="transmembrane region" description="Helical" evidence="8">
    <location>
        <begin position="789"/>
        <end position="809"/>
    </location>
</feature>
<feature type="domain" description="NAD(P)-binding" evidence="10">
    <location>
        <begin position="251"/>
        <end position="440"/>
    </location>
</feature>
<feature type="transmembrane region" description="Helical" evidence="8">
    <location>
        <begin position="627"/>
        <end position="646"/>
    </location>
</feature>
<evidence type="ECO:0000256" key="8">
    <source>
        <dbReference type="SAM" id="Phobius"/>
    </source>
</evidence>
<feature type="transmembrane region" description="Helical" evidence="8">
    <location>
        <begin position="879"/>
        <end position="905"/>
    </location>
</feature>
<dbReference type="InterPro" id="IPR036291">
    <property type="entry name" value="NAD(P)-bd_dom_sf"/>
</dbReference>
<feature type="domain" description="NADP-dependent oxidoreductase" evidence="9">
    <location>
        <begin position="18"/>
        <end position="110"/>
    </location>
</feature>
<dbReference type="InterPro" id="IPR036812">
    <property type="entry name" value="NAD(P)_OxRdtase_dom_sf"/>
</dbReference>